<gene>
    <name evidence="9" type="ORF">D1115_21005</name>
</gene>
<sequence>MRMKTLQVATIALIIGGALGFSANHFLAGSAHDMSAMGGESAASSNDPLYWVAPMDPNYKRDKPGKSPMGMDLIPVYAEDLSGEQDAPGTVTIDPSVENNLGVKTANATLQQLSPRIETVGYIAFDESLLWQTNVRVAGWVEKLYINAVGEKVKKGDVLFTLYSPELVKAQEELLNAYRTGRKGLVKGATERLVTLGVDRAQIKSITRRGKASQTIEIKAPADGVIASLNVREGGYLSPAQAVISAGPLDNVWVDAEVFERQAHWMKAGHASQTKATMTLDAIPGNEWQGVVDYVYPILNPKTRTLRVRLKFPNPDGALKPNMFANIALQPVTDDAVLTVPKSSVIRSGGMTRVVLAEGDGKYRSARIEVGREAGEQIEVLQGLKQGDKIVTSSHFMLDSESSQSADLSRINGVEAAAETAWAKGEITDVMKDHRMLTINHQPVPEWDWPGMVMNFTFADGVEMGDLKKGQAIEFEMQKTESGQYQIIDFHSSKSTADNSIIAAEVWLTGDITMLMADFGMITLNHLPVAEWNWDAGEMNFSVGEDVDLSGFEEGQKVRFLVEKQGSDYVLKQLVPATTAVEGEL</sequence>
<keyword evidence="3" id="KW-0732">Signal</keyword>
<dbReference type="InterPro" id="IPR051909">
    <property type="entry name" value="MFP_Cation_Efflux"/>
</dbReference>
<dbReference type="Gene3D" id="6.10.140.730">
    <property type="match status" value="1"/>
</dbReference>
<feature type="domain" description="Heavy metal binding" evidence="4">
    <location>
        <begin position="50"/>
        <end position="76"/>
    </location>
</feature>
<dbReference type="Pfam" id="PF25954">
    <property type="entry name" value="Beta-barrel_RND_2"/>
    <property type="match status" value="1"/>
</dbReference>
<dbReference type="Gene3D" id="2.40.30.170">
    <property type="match status" value="1"/>
</dbReference>
<feature type="signal peptide" evidence="3">
    <location>
        <begin position="1"/>
        <end position="28"/>
    </location>
</feature>
<dbReference type="Pfam" id="PF25919">
    <property type="entry name" value="BSH_CusB"/>
    <property type="match status" value="1"/>
</dbReference>
<evidence type="ECO:0000259" key="4">
    <source>
        <dbReference type="Pfam" id="PF19335"/>
    </source>
</evidence>
<evidence type="ECO:0000256" key="1">
    <source>
        <dbReference type="ARBA" id="ARBA00009477"/>
    </source>
</evidence>
<dbReference type="InterPro" id="IPR006143">
    <property type="entry name" value="RND_pump_MFP"/>
</dbReference>
<dbReference type="SUPFAM" id="SSF111369">
    <property type="entry name" value="HlyD-like secretion proteins"/>
    <property type="match status" value="1"/>
</dbReference>
<dbReference type="Pfam" id="PF25869">
    <property type="entry name" value="3HB_CusB"/>
    <property type="match status" value="1"/>
</dbReference>
<dbReference type="Proteomes" id="UP000262832">
    <property type="component" value="Chromosome II"/>
</dbReference>
<reference evidence="9 10" key="1">
    <citation type="submission" date="2018-08" db="EMBL/GenBank/DDBJ databases">
        <title>Genomic taxonomy of the Vibrionaceae family.</title>
        <authorList>
            <person name="Gomez-Gil B."/>
            <person name="Tanaka M."/>
            <person name="Sawabe T."/>
            <person name="Enciso-Ibarra K."/>
        </authorList>
    </citation>
    <scope>NUCLEOTIDE SEQUENCE [LARGE SCALE GENOMIC DNA]</scope>
    <source>
        <strain evidence="9 10">CAIM 1831</strain>
    </source>
</reference>
<dbReference type="PANTHER" id="PTHR30097">
    <property type="entry name" value="CATION EFFLUX SYSTEM PROTEIN CUSB"/>
    <property type="match status" value="1"/>
</dbReference>
<dbReference type="InterPro" id="IPR058792">
    <property type="entry name" value="Beta-barrel_RND_2"/>
</dbReference>
<evidence type="ECO:0000259" key="8">
    <source>
        <dbReference type="Pfam" id="PF25975"/>
    </source>
</evidence>
<feature type="domain" description="CusB-like three alpha-helical bundle" evidence="5">
    <location>
        <begin position="166"/>
        <end position="213"/>
    </location>
</feature>
<dbReference type="Gene3D" id="2.40.50.100">
    <property type="match status" value="1"/>
</dbReference>
<feature type="domain" description="CzcB-like C-terminal circularly permuted SH3-like" evidence="8">
    <location>
        <begin position="339"/>
        <end position="398"/>
    </location>
</feature>
<feature type="domain" description="CusB-like beta-barrel" evidence="7">
    <location>
        <begin position="251"/>
        <end position="330"/>
    </location>
</feature>
<dbReference type="Pfam" id="PF25975">
    <property type="entry name" value="CzcB_C"/>
    <property type="match status" value="1"/>
</dbReference>
<evidence type="ECO:0000259" key="5">
    <source>
        <dbReference type="Pfam" id="PF25869"/>
    </source>
</evidence>
<evidence type="ECO:0000259" key="6">
    <source>
        <dbReference type="Pfam" id="PF25919"/>
    </source>
</evidence>
<dbReference type="EMBL" id="CP032094">
    <property type="protein sequence ID" value="AXY03350.1"/>
    <property type="molecule type" value="Genomic_DNA"/>
</dbReference>
<keyword evidence="2" id="KW-0813">Transport</keyword>
<name>A0ABM6YZF0_9VIBR</name>
<dbReference type="InterPro" id="IPR058649">
    <property type="entry name" value="CzcB_C"/>
</dbReference>
<evidence type="ECO:0000313" key="9">
    <source>
        <dbReference type="EMBL" id="AXY03350.1"/>
    </source>
</evidence>
<feature type="domain" description="CusB-like barrel-sandwich hybrid" evidence="6">
    <location>
        <begin position="135"/>
        <end position="244"/>
    </location>
</feature>
<evidence type="ECO:0000259" key="7">
    <source>
        <dbReference type="Pfam" id="PF25954"/>
    </source>
</evidence>
<dbReference type="InterPro" id="IPR042230">
    <property type="entry name" value="CusF_sf"/>
</dbReference>
<evidence type="ECO:0000313" key="10">
    <source>
        <dbReference type="Proteomes" id="UP000262832"/>
    </source>
</evidence>
<evidence type="ECO:0000256" key="2">
    <source>
        <dbReference type="ARBA" id="ARBA00022448"/>
    </source>
</evidence>
<proteinExistence type="inferred from homology"/>
<protein>
    <submittedName>
        <fullName evidence="9">Efflux RND transporter periplasmic adaptor subunit</fullName>
    </submittedName>
</protein>
<dbReference type="Gene3D" id="2.40.50.320">
    <property type="entry name" value="Copper binding periplasmic protein CusF"/>
    <property type="match status" value="2"/>
</dbReference>
<dbReference type="Gene3D" id="2.40.420.20">
    <property type="match status" value="1"/>
</dbReference>
<comment type="similarity">
    <text evidence="1">Belongs to the membrane fusion protein (MFP) (TC 8.A.1) family.</text>
</comment>
<organism evidence="9 10">
    <name type="scientific">Vibrio alfacsensis</name>
    <dbReference type="NCBI Taxonomy" id="1074311"/>
    <lineage>
        <taxon>Bacteria</taxon>
        <taxon>Pseudomonadati</taxon>
        <taxon>Pseudomonadota</taxon>
        <taxon>Gammaproteobacteria</taxon>
        <taxon>Vibrionales</taxon>
        <taxon>Vibrionaceae</taxon>
        <taxon>Vibrio</taxon>
    </lineage>
</organism>
<feature type="chain" id="PRO_5045114313" evidence="3">
    <location>
        <begin position="29"/>
        <end position="585"/>
    </location>
</feature>
<dbReference type="InterPro" id="IPR045800">
    <property type="entry name" value="HMBD"/>
</dbReference>
<dbReference type="Pfam" id="PF19335">
    <property type="entry name" value="HMBD"/>
    <property type="match status" value="1"/>
</dbReference>
<dbReference type="InterPro" id="IPR058790">
    <property type="entry name" value="BSH_CusB"/>
</dbReference>
<dbReference type="NCBIfam" id="TIGR01730">
    <property type="entry name" value="RND_mfp"/>
    <property type="match status" value="1"/>
</dbReference>
<accession>A0ABM6YZF0</accession>
<evidence type="ECO:0000256" key="3">
    <source>
        <dbReference type="SAM" id="SignalP"/>
    </source>
</evidence>
<keyword evidence="10" id="KW-1185">Reference proteome</keyword>
<dbReference type="InterPro" id="IPR058791">
    <property type="entry name" value="3HB_CusB"/>
</dbReference>
<dbReference type="Pfam" id="PF11604">
    <property type="entry name" value="CusF_Ec"/>
    <property type="match status" value="2"/>
</dbReference>
<dbReference type="PANTHER" id="PTHR30097:SF15">
    <property type="entry name" value="CATION EFFLUX SYSTEM PROTEIN CUSB"/>
    <property type="match status" value="1"/>
</dbReference>
<dbReference type="InterPro" id="IPR021647">
    <property type="entry name" value="CusF_Ec"/>
</dbReference>